<dbReference type="PANTHER" id="PTHR30363:SF51">
    <property type="entry name" value="HTH-TYPE TRANSCRIPTIONAL REPRESSOR GLCR"/>
    <property type="match status" value="1"/>
</dbReference>
<dbReference type="InterPro" id="IPR014036">
    <property type="entry name" value="DeoR-like_C"/>
</dbReference>
<dbReference type="Pfam" id="PF00455">
    <property type="entry name" value="DeoRC"/>
    <property type="match status" value="1"/>
</dbReference>
<dbReference type="Gene3D" id="1.10.10.10">
    <property type="entry name" value="Winged helix-like DNA-binding domain superfamily/Winged helix DNA-binding domain"/>
    <property type="match status" value="1"/>
</dbReference>
<gene>
    <name evidence="4" type="ORF">Y919_04905</name>
</gene>
<dbReference type="InterPro" id="IPR036390">
    <property type="entry name" value="WH_DNA-bd_sf"/>
</dbReference>
<evidence type="ECO:0000313" key="5">
    <source>
        <dbReference type="Proteomes" id="UP000029622"/>
    </source>
</evidence>
<dbReference type="EMBL" id="AZTB01000018">
    <property type="protein sequence ID" value="KGG80649.1"/>
    <property type="molecule type" value="Genomic_DNA"/>
</dbReference>
<dbReference type="RefSeq" id="WP_035162946.1">
    <property type="nucleotide sequence ID" value="NZ_AZTB01000018.1"/>
</dbReference>
<evidence type="ECO:0000256" key="1">
    <source>
        <dbReference type="ARBA" id="ARBA00023015"/>
    </source>
</evidence>
<dbReference type="SMART" id="SM00420">
    <property type="entry name" value="HTH_DEOR"/>
    <property type="match status" value="1"/>
</dbReference>
<keyword evidence="2" id="KW-0804">Transcription</keyword>
<proteinExistence type="predicted"/>
<protein>
    <submittedName>
        <fullName evidence="4">DeoR faimly transcriptional regulator</fullName>
    </submittedName>
</protein>
<accession>A0A096CVT2</accession>
<dbReference type="Pfam" id="PF08220">
    <property type="entry name" value="HTH_DeoR"/>
    <property type="match status" value="1"/>
</dbReference>
<name>A0A096CVT2_9FIRM</name>
<evidence type="ECO:0000313" key="4">
    <source>
        <dbReference type="EMBL" id="KGG80649.1"/>
    </source>
</evidence>
<dbReference type="STRING" id="1156417.Y919_04905"/>
<evidence type="ECO:0000259" key="3">
    <source>
        <dbReference type="PROSITE" id="PS51000"/>
    </source>
</evidence>
<dbReference type="AlphaFoldDB" id="A0A096CVT2"/>
<comment type="caution">
    <text evidence="4">The sequence shown here is derived from an EMBL/GenBank/DDBJ whole genome shotgun (WGS) entry which is preliminary data.</text>
</comment>
<keyword evidence="1" id="KW-0805">Transcription regulation</keyword>
<dbReference type="InterPro" id="IPR050313">
    <property type="entry name" value="Carb_Metab_HTH_regulators"/>
</dbReference>
<dbReference type="PRINTS" id="PR00037">
    <property type="entry name" value="HTHLACR"/>
</dbReference>
<dbReference type="InterPro" id="IPR036388">
    <property type="entry name" value="WH-like_DNA-bd_sf"/>
</dbReference>
<organism evidence="4 5">
    <name type="scientific">Caloranaerobacter azorensis H53214</name>
    <dbReference type="NCBI Taxonomy" id="1156417"/>
    <lineage>
        <taxon>Bacteria</taxon>
        <taxon>Bacillati</taxon>
        <taxon>Bacillota</taxon>
        <taxon>Tissierellia</taxon>
        <taxon>Tissierellales</taxon>
        <taxon>Thermohalobacteraceae</taxon>
        <taxon>Caloranaerobacter</taxon>
    </lineage>
</organism>
<dbReference type="GO" id="GO:0003700">
    <property type="term" value="F:DNA-binding transcription factor activity"/>
    <property type="evidence" value="ECO:0007669"/>
    <property type="project" value="InterPro"/>
</dbReference>
<dbReference type="InterPro" id="IPR037171">
    <property type="entry name" value="NagB/RpiA_transferase-like"/>
</dbReference>
<reference evidence="4 5" key="1">
    <citation type="submission" date="2013-12" db="EMBL/GenBank/DDBJ databases">
        <title>Draft genome sequence of Caloranaerobacter sp. H53214.</title>
        <authorList>
            <person name="Jiang L.J."/>
            <person name="Shao Z.Z."/>
            <person name="Long M.N."/>
        </authorList>
    </citation>
    <scope>NUCLEOTIDE SEQUENCE [LARGE SCALE GENOMIC DNA]</scope>
    <source>
        <strain evidence="4 5">H53214</strain>
    </source>
</reference>
<dbReference type="InterPro" id="IPR001034">
    <property type="entry name" value="DeoR_HTH"/>
</dbReference>
<dbReference type="Proteomes" id="UP000029622">
    <property type="component" value="Unassembled WGS sequence"/>
</dbReference>
<dbReference type="PANTHER" id="PTHR30363">
    <property type="entry name" value="HTH-TYPE TRANSCRIPTIONAL REGULATOR SRLR-RELATED"/>
    <property type="match status" value="1"/>
</dbReference>
<sequence length="253" mass="28563">MFAKERLNKIIDMLHNEGKVVVKELSEMFNVSEDAIRKDLKYLENEGLLERIYGGAILKKQIPRYIRVEERIKHNIEAKKKIADKAFSLLKDGETIFLDISSINMILAEKIAKSQLEITVISNSIDILHILCRNSNIQIISPGGILYQNVGGFVGSAAIEAISKYTVQKAFIGSCGVDVINKSVNTFNVEDGNTKKAIIKSGKEVILVMENEKFYFDGVYKFADLEDIDTIITDKEPSKTIKDKLEKYKIKII</sequence>
<dbReference type="Gene3D" id="3.40.50.1360">
    <property type="match status" value="1"/>
</dbReference>
<feature type="domain" description="HTH deoR-type" evidence="3">
    <location>
        <begin position="3"/>
        <end position="58"/>
    </location>
</feature>
<dbReference type="SUPFAM" id="SSF46785">
    <property type="entry name" value="Winged helix' DNA-binding domain"/>
    <property type="match status" value="1"/>
</dbReference>
<dbReference type="PROSITE" id="PS51000">
    <property type="entry name" value="HTH_DEOR_2"/>
    <property type="match status" value="1"/>
</dbReference>
<evidence type="ECO:0000256" key="2">
    <source>
        <dbReference type="ARBA" id="ARBA00023163"/>
    </source>
</evidence>
<dbReference type="SMART" id="SM01134">
    <property type="entry name" value="DeoRC"/>
    <property type="match status" value="1"/>
</dbReference>
<dbReference type="SUPFAM" id="SSF100950">
    <property type="entry name" value="NagB/RpiA/CoA transferase-like"/>
    <property type="match status" value="1"/>
</dbReference>